<keyword evidence="4 5" id="KW-0472">Membrane</keyword>
<evidence type="ECO:0000256" key="4">
    <source>
        <dbReference type="ARBA" id="ARBA00023136"/>
    </source>
</evidence>
<organism evidence="7 8">
    <name type="scientific">Ruegeria marina</name>
    <dbReference type="NCBI Taxonomy" id="639004"/>
    <lineage>
        <taxon>Bacteria</taxon>
        <taxon>Pseudomonadati</taxon>
        <taxon>Pseudomonadota</taxon>
        <taxon>Alphaproteobacteria</taxon>
        <taxon>Rhodobacterales</taxon>
        <taxon>Roseobacteraceae</taxon>
        <taxon>Ruegeria</taxon>
    </lineage>
</organism>
<evidence type="ECO:0000256" key="5">
    <source>
        <dbReference type="RuleBase" id="RU363032"/>
    </source>
</evidence>
<comment type="subcellular location">
    <subcellularLocation>
        <location evidence="1 5">Cell membrane</location>
        <topology evidence="1 5">Multi-pass membrane protein</topology>
    </subcellularLocation>
</comment>
<keyword evidence="2 5" id="KW-0812">Transmembrane</keyword>
<evidence type="ECO:0000313" key="7">
    <source>
        <dbReference type="EMBL" id="SDC95178.1"/>
    </source>
</evidence>
<feature type="transmembrane region" description="Helical" evidence="5">
    <location>
        <begin position="97"/>
        <end position="118"/>
    </location>
</feature>
<keyword evidence="3 5" id="KW-1133">Transmembrane helix</keyword>
<name>A0A1G6QS71_9RHOB</name>
<keyword evidence="5" id="KW-0813">Transport</keyword>
<dbReference type="InterPro" id="IPR049783">
    <property type="entry name" value="ABC_perm_TupB-like"/>
</dbReference>
<proteinExistence type="inferred from homology"/>
<accession>A0A1G6QS71</accession>
<dbReference type="PANTHER" id="PTHR43632">
    <property type="entry name" value="PERMEASE COMPONENT OF TUNGSTATE ABC TRANSPORTER"/>
    <property type="match status" value="1"/>
</dbReference>
<dbReference type="AlphaFoldDB" id="A0A1G6QS71"/>
<keyword evidence="8" id="KW-1185">Reference proteome</keyword>
<feature type="transmembrane region" description="Helical" evidence="5">
    <location>
        <begin position="154"/>
        <end position="181"/>
    </location>
</feature>
<dbReference type="STRING" id="639004.SAMN04488239_104213"/>
<dbReference type="SUPFAM" id="SSF161098">
    <property type="entry name" value="MetI-like"/>
    <property type="match status" value="1"/>
</dbReference>
<evidence type="ECO:0000313" key="8">
    <source>
        <dbReference type="Proteomes" id="UP000199628"/>
    </source>
</evidence>
<gene>
    <name evidence="7" type="ORF">SAMN04488239_104213</name>
</gene>
<dbReference type="Pfam" id="PF00528">
    <property type="entry name" value="BPD_transp_1"/>
    <property type="match status" value="1"/>
</dbReference>
<feature type="transmembrane region" description="Helical" evidence="5">
    <location>
        <begin position="61"/>
        <end position="85"/>
    </location>
</feature>
<evidence type="ECO:0000256" key="3">
    <source>
        <dbReference type="ARBA" id="ARBA00022989"/>
    </source>
</evidence>
<dbReference type="OrthoDB" id="9781724at2"/>
<dbReference type="Gene3D" id="1.10.3720.10">
    <property type="entry name" value="MetI-like"/>
    <property type="match status" value="1"/>
</dbReference>
<evidence type="ECO:0000259" key="6">
    <source>
        <dbReference type="PROSITE" id="PS50928"/>
    </source>
</evidence>
<dbReference type="NCBIfam" id="NF038017">
    <property type="entry name" value="ABC_perm1"/>
    <property type="match status" value="1"/>
</dbReference>
<feature type="transmembrane region" description="Helical" evidence="5">
    <location>
        <begin position="36"/>
        <end position="54"/>
    </location>
</feature>
<dbReference type="RefSeq" id="WP_093029467.1">
    <property type="nucleotide sequence ID" value="NZ_FMZV01000004.1"/>
</dbReference>
<dbReference type="GO" id="GO:0005886">
    <property type="term" value="C:plasma membrane"/>
    <property type="evidence" value="ECO:0007669"/>
    <property type="project" value="UniProtKB-SubCell"/>
</dbReference>
<dbReference type="PROSITE" id="PS50928">
    <property type="entry name" value="ABC_TM1"/>
    <property type="match status" value="1"/>
</dbReference>
<dbReference type="EMBL" id="FMZV01000004">
    <property type="protein sequence ID" value="SDC95178.1"/>
    <property type="molecule type" value="Genomic_DNA"/>
</dbReference>
<reference evidence="8" key="1">
    <citation type="submission" date="2016-10" db="EMBL/GenBank/DDBJ databases">
        <authorList>
            <person name="Varghese N."/>
            <person name="Submissions S."/>
        </authorList>
    </citation>
    <scope>NUCLEOTIDE SEQUENCE [LARGE SCALE GENOMIC DNA]</scope>
    <source>
        <strain evidence="8">CGMCC 1.9108</strain>
    </source>
</reference>
<sequence length="238" mass="24937">MQEFAQEFRDAFALILAGDAELLAIVLLSLRVSLFAVFFAAVIGMPLGAALAVGRFPGRGALVVLVNALMGLPPVVVGLLVYLMLSRSGPLGVLQLLYTPTAMIIAQVVLVTPIIAALSRQVIEMLDAEYAEQMRSLGLSRFATVPVLLWDGRIALLTALLAGFGRAIAEVGAVIIVGGNINHVTRVMTTTIALETSKGNLALALALGAVLIAIAVTVNALVSLLGQRAEVREAMRNA</sequence>
<evidence type="ECO:0000256" key="1">
    <source>
        <dbReference type="ARBA" id="ARBA00004651"/>
    </source>
</evidence>
<protein>
    <submittedName>
        <fullName evidence="7">Tungstate transport system permease protein</fullName>
    </submittedName>
</protein>
<dbReference type="InterPro" id="IPR035906">
    <property type="entry name" value="MetI-like_sf"/>
</dbReference>
<feature type="domain" description="ABC transmembrane type-1" evidence="6">
    <location>
        <begin position="26"/>
        <end position="222"/>
    </location>
</feature>
<dbReference type="Proteomes" id="UP000199628">
    <property type="component" value="Unassembled WGS sequence"/>
</dbReference>
<evidence type="ECO:0000256" key="2">
    <source>
        <dbReference type="ARBA" id="ARBA00022692"/>
    </source>
</evidence>
<comment type="similarity">
    <text evidence="5">Belongs to the binding-protein-dependent transport system permease family.</text>
</comment>
<feature type="transmembrane region" description="Helical" evidence="5">
    <location>
        <begin position="12"/>
        <end position="30"/>
    </location>
</feature>
<dbReference type="InterPro" id="IPR000515">
    <property type="entry name" value="MetI-like"/>
</dbReference>
<dbReference type="GO" id="GO:0055085">
    <property type="term" value="P:transmembrane transport"/>
    <property type="evidence" value="ECO:0007669"/>
    <property type="project" value="InterPro"/>
</dbReference>
<feature type="transmembrane region" description="Helical" evidence="5">
    <location>
        <begin position="201"/>
        <end position="226"/>
    </location>
</feature>
<dbReference type="PANTHER" id="PTHR43632:SF1">
    <property type="entry name" value="PERMEASE COMPONENT OF TUNGSTATE ABC TRANSPORTER"/>
    <property type="match status" value="1"/>
</dbReference>
<dbReference type="CDD" id="cd06261">
    <property type="entry name" value="TM_PBP2"/>
    <property type="match status" value="1"/>
</dbReference>